<name>A0ABX1NUJ1_9RHOO</name>
<protein>
    <submittedName>
        <fullName evidence="1">Uncharacterized protein</fullName>
    </submittedName>
</protein>
<evidence type="ECO:0000313" key="1">
    <source>
        <dbReference type="EMBL" id="NMG15461.1"/>
    </source>
</evidence>
<proteinExistence type="predicted"/>
<keyword evidence="2" id="KW-1185">Reference proteome</keyword>
<gene>
    <name evidence="1" type="ORF">GPA24_07885</name>
</gene>
<dbReference type="Proteomes" id="UP000633943">
    <property type="component" value="Unassembled WGS sequence"/>
</dbReference>
<organism evidence="1 2">
    <name type="scientific">Aromatoleum bremense</name>
    <dbReference type="NCBI Taxonomy" id="76115"/>
    <lineage>
        <taxon>Bacteria</taxon>
        <taxon>Pseudomonadati</taxon>
        <taxon>Pseudomonadota</taxon>
        <taxon>Betaproteobacteria</taxon>
        <taxon>Rhodocyclales</taxon>
        <taxon>Rhodocyclaceae</taxon>
        <taxon>Aromatoleum</taxon>
    </lineage>
</organism>
<dbReference type="RefSeq" id="WP_169202134.1">
    <property type="nucleotide sequence ID" value="NZ_CP059467.1"/>
</dbReference>
<sequence>MRGRVTETSTEELYERFPHLRKIDLVWGSPECRKFLFMLMTDTRGGTRQGFPREHGATIMSLLLEHDRRFPQFENEISPNNHRWGNDVRRRDYG</sequence>
<reference evidence="1 2" key="1">
    <citation type="submission" date="2019-12" db="EMBL/GenBank/DDBJ databases">
        <title>Comparative genomics gives insights into the taxonomy of the Azoarcus-Aromatoleum group and reveals separate origins of nif in the plant-associated Azoarcus and non-plant-associated Aromatoleum sub-groups.</title>
        <authorList>
            <person name="Lafos M."/>
            <person name="Maluk M."/>
            <person name="Batista M."/>
            <person name="Junghare M."/>
            <person name="Carmona M."/>
            <person name="Faoro H."/>
            <person name="Cruz L.M."/>
            <person name="Battistoni F."/>
            <person name="De Souza E."/>
            <person name="Pedrosa F."/>
            <person name="Chen W.-M."/>
            <person name="Poole P.S."/>
            <person name="Dixon R.A."/>
            <person name="James E.K."/>
        </authorList>
    </citation>
    <scope>NUCLEOTIDE SEQUENCE [LARGE SCALE GENOMIC DNA]</scope>
    <source>
        <strain evidence="1 2">PbN1</strain>
    </source>
</reference>
<evidence type="ECO:0000313" key="2">
    <source>
        <dbReference type="Proteomes" id="UP000633943"/>
    </source>
</evidence>
<comment type="caution">
    <text evidence="1">The sequence shown here is derived from an EMBL/GenBank/DDBJ whole genome shotgun (WGS) entry which is preliminary data.</text>
</comment>
<dbReference type="EMBL" id="WTVP01000016">
    <property type="protein sequence ID" value="NMG15461.1"/>
    <property type="molecule type" value="Genomic_DNA"/>
</dbReference>
<accession>A0ABX1NUJ1</accession>